<dbReference type="RefSeq" id="WP_098389259.1">
    <property type="nucleotide sequence ID" value="NZ_LS483464.1"/>
</dbReference>
<comment type="caution">
    <text evidence="1">The sequence shown here is derived from an EMBL/GenBank/DDBJ whole genome shotgun (WGS) entry which is preliminary data.</text>
</comment>
<sequence length="149" mass="16211">MSEVRNAQGLTFEEYVNAGVGGFECLTDGFIDYLAAPWAGEATIITNDHGLSAVIFTDRDKVGGAIRLAGDDGAFASPLAGYWQESFDAGKSTGDIFDQLCVQYGVTEVWEIDNLTTLVALDDNARILGYGPYENNTVEERPRQECARE</sequence>
<evidence type="ECO:0000313" key="2">
    <source>
        <dbReference type="Proteomes" id="UP000221653"/>
    </source>
</evidence>
<dbReference type="Proteomes" id="UP000221653">
    <property type="component" value="Unassembled WGS sequence"/>
</dbReference>
<proteinExistence type="predicted"/>
<accession>A0A2A9DSD9</accession>
<keyword evidence="2" id="KW-1185">Reference proteome</keyword>
<gene>
    <name evidence="1" type="ORF">ATK06_1976</name>
</gene>
<reference evidence="1 2" key="1">
    <citation type="submission" date="2017-10" db="EMBL/GenBank/DDBJ databases">
        <title>Sequencing the genomes of 1000 actinobacteria strains.</title>
        <authorList>
            <person name="Klenk H.-P."/>
        </authorList>
    </citation>
    <scope>NUCLEOTIDE SEQUENCE [LARGE SCALE GENOMIC DNA]</scope>
    <source>
        <strain evidence="1 2">DSM 20688</strain>
    </source>
</reference>
<dbReference type="STRING" id="1724.GCA_001044175_00902"/>
<protein>
    <submittedName>
        <fullName evidence="1">Uncharacterized protein</fullName>
    </submittedName>
</protein>
<organism evidence="1 2">
    <name type="scientific">Corynebacterium renale</name>
    <dbReference type="NCBI Taxonomy" id="1724"/>
    <lineage>
        <taxon>Bacteria</taxon>
        <taxon>Bacillati</taxon>
        <taxon>Actinomycetota</taxon>
        <taxon>Actinomycetes</taxon>
        <taxon>Mycobacteriales</taxon>
        <taxon>Corynebacteriaceae</taxon>
        <taxon>Corynebacterium</taxon>
    </lineage>
</organism>
<dbReference type="AlphaFoldDB" id="A0A2A9DSD9"/>
<evidence type="ECO:0000313" key="1">
    <source>
        <dbReference type="EMBL" id="PFG28850.1"/>
    </source>
</evidence>
<dbReference type="EMBL" id="PDJF01000001">
    <property type="protein sequence ID" value="PFG28850.1"/>
    <property type="molecule type" value="Genomic_DNA"/>
</dbReference>
<name>A0A2A9DSD9_9CORY</name>